<dbReference type="GO" id="GO:0003677">
    <property type="term" value="F:DNA binding"/>
    <property type="evidence" value="ECO:0007669"/>
    <property type="project" value="InterPro"/>
</dbReference>
<comment type="caution">
    <text evidence="3">The sequence shown here is derived from an EMBL/GenBank/DDBJ whole genome shotgun (WGS) entry which is preliminary data.</text>
</comment>
<keyword evidence="1" id="KW-0175">Coiled coil</keyword>
<protein>
    <recommendedName>
        <fullName evidence="2">Antirepressor protein C-terminal domain-containing protein</fullName>
    </recommendedName>
</protein>
<dbReference type="EMBL" id="QRQM01000005">
    <property type="protein sequence ID" value="RHN08807.1"/>
    <property type="molecule type" value="Genomic_DNA"/>
</dbReference>
<feature type="domain" description="Antirepressor protein C-terminal" evidence="2">
    <location>
        <begin position="124"/>
        <end position="241"/>
    </location>
</feature>
<organism evidence="3 4">
    <name type="scientific">Bacteroides intestinalis</name>
    <dbReference type="NCBI Taxonomy" id="329854"/>
    <lineage>
        <taxon>Bacteria</taxon>
        <taxon>Pseudomonadati</taxon>
        <taxon>Bacteroidota</taxon>
        <taxon>Bacteroidia</taxon>
        <taxon>Bacteroidales</taxon>
        <taxon>Bacteroidaceae</taxon>
        <taxon>Bacteroides</taxon>
    </lineage>
</organism>
<dbReference type="Pfam" id="PF03374">
    <property type="entry name" value="ANT"/>
    <property type="match status" value="1"/>
</dbReference>
<evidence type="ECO:0000313" key="3">
    <source>
        <dbReference type="EMBL" id="RHN08807.1"/>
    </source>
</evidence>
<name>A0AB37MF94_9BACE</name>
<evidence type="ECO:0000313" key="4">
    <source>
        <dbReference type="Proteomes" id="UP000286003"/>
    </source>
</evidence>
<proteinExistence type="predicted"/>
<evidence type="ECO:0000259" key="2">
    <source>
        <dbReference type="Pfam" id="PF03374"/>
    </source>
</evidence>
<evidence type="ECO:0000256" key="1">
    <source>
        <dbReference type="SAM" id="Coils"/>
    </source>
</evidence>
<dbReference type="Pfam" id="PF09669">
    <property type="entry name" value="Phage_pRha"/>
    <property type="match status" value="1"/>
</dbReference>
<dbReference type="InterPro" id="IPR005039">
    <property type="entry name" value="Ant_C"/>
</dbReference>
<sequence>MTSLQIAEITGKTHSNVMRDIRNILEQLEEKHKFNFELMFKITKLGNNAERKDPYYLLTKKDCLLLASGYDANLRAKIINRWEELEENKRELSRKDLALMVLQAEEEKERLALEVQKKEEEKQAIIEETKPAVVFTECVKNASTNILVRDLAKLITQNGYTIGEYRLYDWLVENKYLIRHKRWSRSKNKYLFDYTPTQRAAEMKLFFVTENAIMQGGNPTFIKHTCCVTGKGQVYFLNKFKSLAAV</sequence>
<dbReference type="InterPro" id="IPR014054">
    <property type="entry name" value="Phage_regulatory_Rha"/>
</dbReference>
<dbReference type="AlphaFoldDB" id="A0AB37MF94"/>
<feature type="coiled-coil region" evidence="1">
    <location>
        <begin position="75"/>
        <end position="128"/>
    </location>
</feature>
<dbReference type="Proteomes" id="UP000286003">
    <property type="component" value="Unassembled WGS sequence"/>
</dbReference>
<gene>
    <name evidence="3" type="ORF">DWZ32_05860</name>
</gene>
<reference evidence="3 4" key="1">
    <citation type="submission" date="2018-08" db="EMBL/GenBank/DDBJ databases">
        <title>A genome reference for cultivated species of the human gut microbiota.</title>
        <authorList>
            <person name="Zou Y."/>
            <person name="Xue W."/>
            <person name="Luo G."/>
        </authorList>
    </citation>
    <scope>NUCLEOTIDE SEQUENCE [LARGE SCALE GENOMIC DNA]</scope>
    <source>
        <strain evidence="3 4">AF31-23</strain>
    </source>
</reference>
<accession>A0AB37MF94</accession>